<dbReference type="InterPro" id="IPR001343">
    <property type="entry name" value="Hemolysn_Ca-bd"/>
</dbReference>
<accession>A0A936YIZ9</accession>
<keyword evidence="2" id="KW-1185">Reference proteome</keyword>
<protein>
    <recommendedName>
        <fullName evidence="3">Calcium-binding protein</fullName>
    </recommendedName>
</protein>
<dbReference type="Gene3D" id="2.150.10.10">
    <property type="entry name" value="Serralysin-like metalloprotease, C-terminal"/>
    <property type="match status" value="1"/>
</dbReference>
<dbReference type="PROSITE" id="PS00330">
    <property type="entry name" value="HEMOLYSIN_CALCIUM"/>
    <property type="match status" value="1"/>
</dbReference>
<evidence type="ECO:0000313" key="2">
    <source>
        <dbReference type="Proteomes" id="UP000633219"/>
    </source>
</evidence>
<dbReference type="EMBL" id="JAEQNC010000002">
    <property type="protein sequence ID" value="MBL0371023.1"/>
    <property type="molecule type" value="Genomic_DNA"/>
</dbReference>
<proteinExistence type="predicted"/>
<dbReference type="SUPFAM" id="SSF51120">
    <property type="entry name" value="beta-Roll"/>
    <property type="match status" value="1"/>
</dbReference>
<comment type="caution">
    <text evidence="1">The sequence shown here is derived from an EMBL/GenBank/DDBJ whole genome shotgun (WGS) entry which is preliminary data.</text>
</comment>
<dbReference type="RefSeq" id="WP_201653011.1">
    <property type="nucleotide sequence ID" value="NZ_JAEQNC010000002.1"/>
</dbReference>
<evidence type="ECO:0008006" key="3">
    <source>
        <dbReference type="Google" id="ProtNLM"/>
    </source>
</evidence>
<dbReference type="GO" id="GO:0005509">
    <property type="term" value="F:calcium ion binding"/>
    <property type="evidence" value="ECO:0007669"/>
    <property type="project" value="InterPro"/>
</dbReference>
<reference evidence="1" key="1">
    <citation type="submission" date="2021-01" db="EMBL/GenBank/DDBJ databases">
        <title>Rhizobium sp. strain KVB221 16S ribosomal RNA gene Genome sequencing and assembly.</title>
        <authorList>
            <person name="Kang M."/>
        </authorList>
    </citation>
    <scope>NUCLEOTIDE SEQUENCE</scope>
    <source>
        <strain evidence="1">KVB221</strain>
    </source>
</reference>
<organism evidence="1 2">
    <name type="scientific">Rhizobium setariae</name>
    <dbReference type="NCBI Taxonomy" id="2801340"/>
    <lineage>
        <taxon>Bacteria</taxon>
        <taxon>Pseudomonadati</taxon>
        <taxon>Pseudomonadota</taxon>
        <taxon>Alphaproteobacteria</taxon>
        <taxon>Hyphomicrobiales</taxon>
        <taxon>Rhizobiaceae</taxon>
        <taxon>Rhizobium/Agrobacterium group</taxon>
        <taxon>Rhizobium</taxon>
    </lineage>
</organism>
<evidence type="ECO:0000313" key="1">
    <source>
        <dbReference type="EMBL" id="MBL0371023.1"/>
    </source>
</evidence>
<dbReference type="Pfam" id="PF00353">
    <property type="entry name" value="HemolysinCabind"/>
    <property type="match status" value="1"/>
</dbReference>
<dbReference type="Proteomes" id="UP000633219">
    <property type="component" value="Unassembled WGS sequence"/>
</dbReference>
<sequence length="234" mass="25145">MARLESTDLLGGYRRLERIYDEKSIVLPDANQTARNAIFIDHRNDSEVVLFGAGLTYKEGQVTGGTVKVVSFNNSDGSPMLTLEAGKFDAAQLHDLLVSANGVEKLIRKLLSGDDEFTGSSLDDYISSGAGDDRVHAGAGDDIIDGGRGDDHLRGGAGSDIFIFQRNSGKDVIADFDASGGRDRQDYLDIDRGDIVDIRKSGDDVIIDLGGGDTLTLLDVARKDISKADFDMNL</sequence>
<dbReference type="InterPro" id="IPR018511">
    <property type="entry name" value="Hemolysin-typ_Ca-bd_CS"/>
</dbReference>
<dbReference type="AlphaFoldDB" id="A0A936YIZ9"/>
<dbReference type="InterPro" id="IPR011049">
    <property type="entry name" value="Serralysin-like_metalloprot_C"/>
</dbReference>
<gene>
    <name evidence="1" type="ORF">JJB09_03190</name>
</gene>
<dbReference type="PRINTS" id="PR00313">
    <property type="entry name" value="CABNDNGRPT"/>
</dbReference>
<name>A0A936YIZ9_9HYPH</name>